<dbReference type="GO" id="GO:0006261">
    <property type="term" value="P:DNA-templated DNA replication"/>
    <property type="evidence" value="ECO:0007669"/>
    <property type="project" value="InterPro"/>
</dbReference>
<keyword evidence="5" id="KW-0548">Nucleotidyltransferase</keyword>
<dbReference type="EC" id="2.7.7.7" evidence="2"/>
<evidence type="ECO:0000313" key="12">
    <source>
        <dbReference type="EMBL" id="QDP44829.1"/>
    </source>
</evidence>
<dbReference type="InterPro" id="IPR019760">
    <property type="entry name" value="DNA-dir_DNA_pol_A_CS"/>
</dbReference>
<evidence type="ECO:0000259" key="11">
    <source>
        <dbReference type="SMART" id="SM00482"/>
    </source>
</evidence>
<comment type="catalytic activity">
    <reaction evidence="10">
        <text>DNA(n) + a 2'-deoxyribonucleoside 5'-triphosphate = DNA(n+1) + diphosphate</text>
        <dbReference type="Rhea" id="RHEA:22508"/>
        <dbReference type="Rhea" id="RHEA-COMP:17339"/>
        <dbReference type="Rhea" id="RHEA-COMP:17340"/>
        <dbReference type="ChEBI" id="CHEBI:33019"/>
        <dbReference type="ChEBI" id="CHEBI:61560"/>
        <dbReference type="ChEBI" id="CHEBI:173112"/>
        <dbReference type="EC" id="2.7.7.7"/>
    </reaction>
</comment>
<evidence type="ECO:0000256" key="10">
    <source>
        <dbReference type="ARBA" id="ARBA00049244"/>
    </source>
</evidence>
<evidence type="ECO:0000256" key="7">
    <source>
        <dbReference type="ARBA" id="ARBA00022932"/>
    </source>
</evidence>
<dbReference type="RefSeq" id="YP_009850667.1">
    <property type="nucleotide sequence ID" value="NC_048801.1"/>
</dbReference>
<evidence type="ECO:0000256" key="6">
    <source>
        <dbReference type="ARBA" id="ARBA00022705"/>
    </source>
</evidence>
<dbReference type="PANTHER" id="PTHR10133:SF27">
    <property type="entry name" value="DNA POLYMERASE NU"/>
    <property type="match status" value="1"/>
</dbReference>
<organism evidence="12 13">
    <name type="scientific">Microbacterium phage Araxxi</name>
    <dbReference type="NCBI Taxonomy" id="2590948"/>
    <lineage>
        <taxon>Viruses</taxon>
        <taxon>Duplodnaviria</taxon>
        <taxon>Heunggongvirae</taxon>
        <taxon>Uroviricota</taxon>
        <taxon>Caudoviricetes</taxon>
        <taxon>Burrovirus</taxon>
        <taxon>Burrovirus araxxi</taxon>
    </lineage>
</organism>
<feature type="domain" description="DNA-directed DNA polymerase family A palm" evidence="11">
    <location>
        <begin position="400"/>
        <end position="682"/>
    </location>
</feature>
<dbReference type="SUPFAM" id="SSF56672">
    <property type="entry name" value="DNA/RNA polymerases"/>
    <property type="match status" value="1"/>
</dbReference>
<proteinExistence type="inferred from homology"/>
<reference evidence="12 13" key="1">
    <citation type="submission" date="2019-06" db="EMBL/GenBank/DDBJ databases">
        <authorList>
            <person name="Cleveland K."/>
            <person name="Luciani P."/>
            <person name="Chung H."/>
            <person name="Caruso S.M."/>
            <person name="Garlena R.A."/>
            <person name="Russell D.A."/>
            <person name="Pope W.H."/>
            <person name="Jacobs-Sera D."/>
            <person name="Hatfull G.F."/>
        </authorList>
    </citation>
    <scope>NUCLEOTIDE SEQUENCE [LARGE SCALE GENOMIC DNA]</scope>
</reference>
<dbReference type="InterPro" id="IPR002298">
    <property type="entry name" value="DNA_polymerase_A"/>
</dbReference>
<dbReference type="PROSITE" id="PS00447">
    <property type="entry name" value="DNA_POLYMERASE_A"/>
    <property type="match status" value="1"/>
</dbReference>
<evidence type="ECO:0000256" key="2">
    <source>
        <dbReference type="ARBA" id="ARBA00012417"/>
    </source>
</evidence>
<dbReference type="GO" id="GO:0003887">
    <property type="term" value="F:DNA-directed DNA polymerase activity"/>
    <property type="evidence" value="ECO:0007669"/>
    <property type="project" value="UniProtKB-KW"/>
</dbReference>
<name>A0A516KT15_9CAUD</name>
<evidence type="ECO:0000256" key="9">
    <source>
        <dbReference type="ARBA" id="ARBA00023125"/>
    </source>
</evidence>
<dbReference type="InterPro" id="IPR043502">
    <property type="entry name" value="DNA/RNA_pol_sf"/>
</dbReference>
<evidence type="ECO:0000256" key="8">
    <source>
        <dbReference type="ARBA" id="ARBA00023109"/>
    </source>
</evidence>
<keyword evidence="7" id="KW-0239">DNA-directed DNA polymerase</keyword>
<evidence type="ECO:0000256" key="5">
    <source>
        <dbReference type="ARBA" id="ARBA00022695"/>
    </source>
</evidence>
<dbReference type="Proteomes" id="UP000315309">
    <property type="component" value="Segment"/>
</dbReference>
<evidence type="ECO:0000256" key="3">
    <source>
        <dbReference type="ARBA" id="ARBA00015749"/>
    </source>
</evidence>
<dbReference type="KEGG" id="vg:55621150"/>
<keyword evidence="6" id="KW-0235">DNA replication</keyword>
<dbReference type="GeneID" id="55621150"/>
<dbReference type="EMBL" id="MN062711">
    <property type="protein sequence ID" value="QDP44829.1"/>
    <property type="molecule type" value="Genomic_DNA"/>
</dbReference>
<dbReference type="GO" id="GO:0006302">
    <property type="term" value="P:double-strand break repair"/>
    <property type="evidence" value="ECO:0007669"/>
    <property type="project" value="TreeGrafter"/>
</dbReference>
<dbReference type="Pfam" id="PF00476">
    <property type="entry name" value="DNA_pol_A"/>
    <property type="match status" value="1"/>
</dbReference>
<evidence type="ECO:0000256" key="4">
    <source>
        <dbReference type="ARBA" id="ARBA00022679"/>
    </source>
</evidence>
<dbReference type="SMART" id="SM00482">
    <property type="entry name" value="POLAc"/>
    <property type="match status" value="1"/>
</dbReference>
<evidence type="ECO:0000256" key="1">
    <source>
        <dbReference type="ARBA" id="ARBA00007705"/>
    </source>
</evidence>
<comment type="similarity">
    <text evidence="1">Belongs to the DNA polymerase type-A family.</text>
</comment>
<accession>A0A516KT15</accession>
<dbReference type="InterPro" id="IPR001098">
    <property type="entry name" value="DNA-dir_DNA_pol_A_palm_dom"/>
</dbReference>
<dbReference type="Gene3D" id="1.10.150.20">
    <property type="entry name" value="5' to 3' exonuclease, C-terminal subdomain"/>
    <property type="match status" value="1"/>
</dbReference>
<keyword evidence="8" id="KW-1194">Viral DNA replication</keyword>
<protein>
    <recommendedName>
        <fullName evidence="3">DNA polymerase</fullName>
        <ecNumber evidence="2">2.7.7.7</ecNumber>
    </recommendedName>
</protein>
<dbReference type="GO" id="GO:0039693">
    <property type="term" value="P:viral DNA genome replication"/>
    <property type="evidence" value="ECO:0007669"/>
    <property type="project" value="UniProtKB-KW"/>
</dbReference>
<keyword evidence="9" id="KW-0238">DNA-binding</keyword>
<keyword evidence="13" id="KW-1185">Reference proteome</keyword>
<keyword evidence="4" id="KW-0808">Transferase</keyword>
<dbReference type="PANTHER" id="PTHR10133">
    <property type="entry name" value="DNA POLYMERASE I"/>
    <property type="match status" value="1"/>
</dbReference>
<sequence>MSTSFDPRQPSPIQGVIGLDFETFGAVNLPKHGLDRYVNDSSFEPLIVSISDGQKKTTFDFVKGGETAKDLFRETVMTSRKWGYWFAAHNVGFERAVMQHLGFDDEVLYYITDSAVVARAQGAASHLEAAAPQLTDIQKLEVGKNLIMTFSVPTEGNDGRPYTWDEIQADPNLKAWWEEFGVYCEVDADGSREIVVKYVDTPSFRREHEMEWYTYLMNRAGWNVDLELVREMQLRFEDNSQQLVADFYSKHMYDSQGNKQFTDKFLNSTPQMKAWCAERGIKTSSFDQEHITKLLARVQKKLRTMNPRDPKFQGYCDVEDLLVTKQDLGGSSLAKLQKILDLTGTDGRLRNQYMHLGAGQSYRSTGKGVQLQNLKRLSATPMDFDEDYNEVIDADNTTLAENLRQVFIADEPDGRQIVGDFSSVESRGLAWIAGDDVKIQAFKDGKDLYKVQAVLIHGTPYEQVTKAERQDGKVAELGCGYGAGPVALQRFAGKMGIEMDEDKALEIVRGWRGTNPNVVDLWDRLGRAFSTAVNLNAVTNVELAHGLRLDFTPFDPPTSLAKQHAGVRSIRMTLWANHGTEFVLERVFQGCYMRGEDVCFYKPSDRKTGDLWRNHYRDPKTGKTVFYKLYGGKLTGILVQSMCRELFFDAMRDMFFRFRGLTNVTPIGQFHDELVVSWRPVRRASSECSLDTAMTIMRQVMSTPRPSFAGFPLEGDIKNDYRYTK</sequence>
<dbReference type="GO" id="GO:0003677">
    <property type="term" value="F:DNA binding"/>
    <property type="evidence" value="ECO:0007669"/>
    <property type="project" value="UniProtKB-KW"/>
</dbReference>
<gene>
    <name evidence="12" type="primary">10</name>
    <name evidence="12" type="ORF">SEA_ARAXXI_10</name>
</gene>
<evidence type="ECO:0000313" key="13">
    <source>
        <dbReference type="Proteomes" id="UP000315309"/>
    </source>
</evidence>